<protein>
    <submittedName>
        <fullName evidence="4">Uncharacterized protein</fullName>
    </submittedName>
</protein>
<dbReference type="GO" id="GO:0030246">
    <property type="term" value="F:carbohydrate binding"/>
    <property type="evidence" value="ECO:0007669"/>
    <property type="project" value="InterPro"/>
</dbReference>
<comment type="caution">
    <text evidence="4">The sequence shown here is derived from an EMBL/GenBank/DDBJ whole genome shotgun (WGS) entry which is preliminary data.</text>
</comment>
<dbReference type="OrthoDB" id="9786766at2"/>
<evidence type="ECO:0000256" key="1">
    <source>
        <dbReference type="SAM" id="SignalP"/>
    </source>
</evidence>
<dbReference type="Proteomes" id="UP000245762">
    <property type="component" value="Unassembled WGS sequence"/>
</dbReference>
<accession>A0A316KW55</accession>
<sequence length="737" mass="85258">MKIVWSSCFLLISLISFAQNGGSDTRSLFKYTIQKTIVPIQLDGIAQENEWEAHDVTTNFYNHWPNDEGQAQNQTEVKITYDDNNLYILAKCYDKGERIIQSLVRDNDSDYWGSDNFSVAIDPVNTKQSGFMFGVTAGGAELEGSLTIEGSQTWMSENWDNRWASKTSQYDGYWLVEMEIPFKTLRYNANQRTWGINFIRGDKQNNAYTTWTQFPVNFNGVSMNYMGSLEWDQSPERAKGTFIFNPYVTSSSTRDYEEENQTETQLESDIGGEVKVALTSSLNLDLTLFPDFSNADVDQQVTNITRFSIFLPEQRNFFLENNDIFSNFGTYDIKPFFSRRIGIMEGEPIPIDFGGRLTGNLTQNLRIGVMNVQTRSTEEFAAQNYSVGAFQQKVLKRSVIKGLFINRQATSKTEELDYTRNAGLEFSYISENGKLNNTFMYHTSLTPQNYKDTHFYGLSGNYISKRFRTGWLLNVVGENYITELGINPRLENYNAQTEETIRLGYTLINPWVRYITFVKGENKKLNYHGLRTWNNLYLNSDGSFNEVENNVAYDFEYKNTARLNLIARYQKVDLLFPTELIGDDFTPIPIDDYSFFRFDLRYRADSRKTFVWNTNIGYGQFFNGTRMGAMLQGSFRLRPWGSFGLTYDFNDIRLAEGFGENKIHLMRFNGNISFSNKLFLSNVLQYNSQGDNFSAFSRLQWRYSPMSDLFLIYNENHDTTGLGIKNRSVVLKVTYWL</sequence>
<reference evidence="4 5" key="1">
    <citation type="submission" date="2018-05" db="EMBL/GenBank/DDBJ databases">
        <title>Complete genome sequence of Flagellimonas aquimarina ECD12 isolated from seaweed Ecklonia cava.</title>
        <authorList>
            <person name="Choi S."/>
            <person name="Seong C."/>
        </authorList>
    </citation>
    <scope>NUCLEOTIDE SEQUENCE [LARGE SCALE GENOMIC DNA]</scope>
    <source>
        <strain evidence="4 5">ECD12</strain>
    </source>
</reference>
<keyword evidence="1" id="KW-0732">Signal</keyword>
<evidence type="ECO:0000313" key="5">
    <source>
        <dbReference type="Proteomes" id="UP000245762"/>
    </source>
</evidence>
<name>A0A316KW55_9FLAO</name>
<dbReference type="InterPro" id="IPR010502">
    <property type="entry name" value="Carb-bd_dom_fam9"/>
</dbReference>
<keyword evidence="5" id="KW-1185">Reference proteome</keyword>
<dbReference type="Pfam" id="PF06452">
    <property type="entry name" value="CBM9_1"/>
    <property type="match status" value="1"/>
</dbReference>
<evidence type="ECO:0000259" key="3">
    <source>
        <dbReference type="Pfam" id="PF19313"/>
    </source>
</evidence>
<feature type="chain" id="PRO_5016426158" evidence="1">
    <location>
        <begin position="19"/>
        <end position="737"/>
    </location>
</feature>
<feature type="domain" description="DUF5916" evidence="3">
    <location>
        <begin position="244"/>
        <end position="342"/>
    </location>
</feature>
<dbReference type="RefSeq" id="WP_109663929.1">
    <property type="nucleotide sequence ID" value="NZ_QGEG01000003.1"/>
</dbReference>
<proteinExistence type="predicted"/>
<dbReference type="InterPro" id="IPR045670">
    <property type="entry name" value="DUF5916"/>
</dbReference>
<dbReference type="GO" id="GO:0004553">
    <property type="term" value="F:hydrolase activity, hydrolyzing O-glycosyl compounds"/>
    <property type="evidence" value="ECO:0007669"/>
    <property type="project" value="InterPro"/>
</dbReference>
<dbReference type="AlphaFoldDB" id="A0A316KW55"/>
<dbReference type="CDD" id="cd09618">
    <property type="entry name" value="CBM9_like_2"/>
    <property type="match status" value="1"/>
</dbReference>
<dbReference type="EMBL" id="QGEG01000003">
    <property type="protein sequence ID" value="PWL37771.1"/>
    <property type="molecule type" value="Genomic_DNA"/>
</dbReference>
<dbReference type="GO" id="GO:0016052">
    <property type="term" value="P:carbohydrate catabolic process"/>
    <property type="evidence" value="ECO:0007669"/>
    <property type="project" value="InterPro"/>
</dbReference>
<dbReference type="SUPFAM" id="SSF49344">
    <property type="entry name" value="CBD9-like"/>
    <property type="match status" value="1"/>
</dbReference>
<gene>
    <name evidence="4" type="ORF">DKG77_13435</name>
</gene>
<evidence type="ECO:0000259" key="2">
    <source>
        <dbReference type="Pfam" id="PF06452"/>
    </source>
</evidence>
<evidence type="ECO:0000313" key="4">
    <source>
        <dbReference type="EMBL" id="PWL37771.1"/>
    </source>
</evidence>
<dbReference type="Gene3D" id="2.60.40.1190">
    <property type="match status" value="1"/>
</dbReference>
<organism evidence="4 5">
    <name type="scientific">Flagellimonas aquimarina</name>
    <dbReference type="NCBI Taxonomy" id="2201895"/>
    <lineage>
        <taxon>Bacteria</taxon>
        <taxon>Pseudomonadati</taxon>
        <taxon>Bacteroidota</taxon>
        <taxon>Flavobacteriia</taxon>
        <taxon>Flavobacteriales</taxon>
        <taxon>Flavobacteriaceae</taxon>
        <taxon>Flagellimonas</taxon>
    </lineage>
</organism>
<feature type="domain" description="Carbohydrate-binding" evidence="2">
    <location>
        <begin position="43"/>
        <end position="207"/>
    </location>
</feature>
<feature type="signal peptide" evidence="1">
    <location>
        <begin position="1"/>
        <end position="18"/>
    </location>
</feature>
<dbReference type="Pfam" id="PF19313">
    <property type="entry name" value="DUF5916"/>
    <property type="match status" value="1"/>
</dbReference>